<feature type="compositionally biased region" description="Low complexity" evidence="1">
    <location>
        <begin position="529"/>
        <end position="541"/>
    </location>
</feature>
<organism evidence="2 3">
    <name type="scientific">Cryptococcus neoformans Tu259-1</name>
    <dbReference type="NCBI Taxonomy" id="1230072"/>
    <lineage>
        <taxon>Eukaryota</taxon>
        <taxon>Fungi</taxon>
        <taxon>Dikarya</taxon>
        <taxon>Basidiomycota</taxon>
        <taxon>Agaricomycotina</taxon>
        <taxon>Tremellomycetes</taxon>
        <taxon>Tremellales</taxon>
        <taxon>Cryptococcaceae</taxon>
        <taxon>Cryptococcus</taxon>
        <taxon>Cryptococcus neoformans species complex</taxon>
    </lineage>
</organism>
<feature type="compositionally biased region" description="Low complexity" evidence="1">
    <location>
        <begin position="376"/>
        <end position="395"/>
    </location>
</feature>
<evidence type="ECO:0000313" key="2">
    <source>
        <dbReference type="EMBL" id="OXG31182.1"/>
    </source>
</evidence>
<feature type="compositionally biased region" description="Low complexity" evidence="1">
    <location>
        <begin position="489"/>
        <end position="502"/>
    </location>
</feature>
<feature type="compositionally biased region" description="Basic and acidic residues" evidence="1">
    <location>
        <begin position="440"/>
        <end position="454"/>
    </location>
</feature>
<reference evidence="2 3" key="1">
    <citation type="submission" date="2017-06" db="EMBL/GenBank/DDBJ databases">
        <title>Global population genomics of the pathogenic fungus Cryptococcus neoformans var. grubii.</title>
        <authorList>
            <person name="Cuomo C."/>
            <person name="Litvintseva A."/>
            <person name="Chen Y."/>
            <person name="Young S."/>
            <person name="Zeng Q."/>
            <person name="Chapman S."/>
            <person name="Gujja S."/>
            <person name="Saif S."/>
            <person name="Birren B."/>
        </authorList>
    </citation>
    <scope>NUCLEOTIDE SEQUENCE [LARGE SCALE GENOMIC DNA]</scope>
    <source>
        <strain evidence="2 3">Tu259-1</strain>
    </source>
</reference>
<gene>
    <name evidence="2" type="ORF">C361_00068</name>
</gene>
<comment type="caution">
    <text evidence="2">The sequence shown here is derived from an EMBL/GenBank/DDBJ whole genome shotgun (WGS) entry which is preliminary data.</text>
</comment>
<feature type="region of interest" description="Disordered" evidence="1">
    <location>
        <begin position="274"/>
        <end position="620"/>
    </location>
</feature>
<feature type="region of interest" description="Disordered" evidence="1">
    <location>
        <begin position="1"/>
        <end position="71"/>
    </location>
</feature>
<proteinExistence type="predicted"/>
<feature type="compositionally biased region" description="Pro residues" evidence="1">
    <location>
        <begin position="248"/>
        <end position="257"/>
    </location>
</feature>
<dbReference type="OrthoDB" id="2576217at2759"/>
<evidence type="ECO:0000256" key="1">
    <source>
        <dbReference type="SAM" id="MobiDB-lite"/>
    </source>
</evidence>
<dbReference type="AlphaFoldDB" id="A0A854QQ52"/>
<evidence type="ECO:0000313" key="3">
    <source>
        <dbReference type="Proteomes" id="UP000199727"/>
    </source>
</evidence>
<feature type="compositionally biased region" description="Basic residues" evidence="1">
    <location>
        <begin position="588"/>
        <end position="597"/>
    </location>
</feature>
<feature type="compositionally biased region" description="Basic and acidic residues" evidence="1">
    <location>
        <begin position="313"/>
        <end position="330"/>
    </location>
</feature>
<feature type="compositionally biased region" description="Gly residues" evidence="1">
    <location>
        <begin position="467"/>
        <end position="477"/>
    </location>
</feature>
<accession>A0A854QQ52</accession>
<dbReference type="Proteomes" id="UP000199727">
    <property type="component" value="Unassembled WGS sequence"/>
</dbReference>
<feature type="compositionally biased region" description="Polar residues" evidence="1">
    <location>
        <begin position="503"/>
        <end position="515"/>
    </location>
</feature>
<name>A0A854QQ52_CRYNE</name>
<feature type="compositionally biased region" description="Polar residues" evidence="1">
    <location>
        <begin position="355"/>
        <end position="364"/>
    </location>
</feature>
<feature type="compositionally biased region" description="Basic and acidic residues" evidence="1">
    <location>
        <begin position="14"/>
        <end position="23"/>
    </location>
</feature>
<dbReference type="EMBL" id="AMKT01000003">
    <property type="protein sequence ID" value="OXG31182.1"/>
    <property type="molecule type" value="Genomic_DNA"/>
</dbReference>
<sequence length="620" mass="65941">MASALFWRSKRRTHPTERTDHSRPYAQANAPPAEKRGPKCKPWSFLSTKKKKDATRSAAAVPAGWHGPPPPAAVSRTDLSAAHGAIFSNTLFASSYIHSPAPPARRTFASHSALDFSAPPAACWDSTDSFDLPEPEDEDDPAVHVRLGDFRSRAKLTCQSVLSLGKKTVALGLRKGSRAEGLRSDVWTVSYSTEIFDMSVPPPVPARSRLRDAPPPRIDTSRDARTAASSPRPDVGNPSPNPDTSAPAMPPSSPSPLSPYFRKASLQVDHVNLPATPRLNSPSTPSFTFASSSLASPSNTGPLSSFARKRQSKLMDKDPRDPYKVKDGVLKKKASSGIYTPPTFPGPSGDHLHLPQQSTSTLYTPPTHILDAPGQSAGLGLGPMSPSLSSSTRSSSSDHSDSTAPPHTPISPTGRFGKAFSSNMRRLSSMAALSGMTSPSREREEEREREEQRMKAGGSEGASIAGSGSGSGSGGWSWRGEQSRKGSAHSHSYSHTFSYYPSGTPSLESGSSCDPHSSLEHYANPQPLVSSPASISTPVSSLTPTHFYTPSSPSSPPSTAPLGVGFNVEEEPGDGMEGAGNKVSRQSPRTRGRRKPVPRLLEEEDSTNLVESMEGLQVGL</sequence>
<feature type="compositionally biased region" description="Basic and acidic residues" evidence="1">
    <location>
        <begin position="209"/>
        <end position="225"/>
    </location>
</feature>
<feature type="compositionally biased region" description="Low complexity" evidence="1">
    <location>
        <begin position="281"/>
        <end position="298"/>
    </location>
</feature>
<protein>
    <submittedName>
        <fullName evidence="2">Uncharacterized protein</fullName>
    </submittedName>
</protein>
<feature type="region of interest" description="Disordered" evidence="1">
    <location>
        <begin position="198"/>
        <end position="260"/>
    </location>
</feature>